<sequence>MIISKSEIAKRQIETACAVFLSGGDYLSVVTLAGAAEEILGSLLKRAGKSHMMDHLVELDKKLSGGRKFSEVSDEVNRARNALKHASDASEDLVEVAPGEADAMLVRAIANYVVLTDDATEQMVSVYKRLMALQHV</sequence>
<reference evidence="3 4" key="2">
    <citation type="submission" date="2023-10" db="EMBL/GenBank/DDBJ databases">
        <title>A new tool for lettuce pathogen research.</title>
        <authorList>
            <person name="Horton K.N."/>
            <person name="Cseke L.J."/>
            <person name="Badiwe M."/>
            <person name="Tesfaye D."/>
            <person name="Klein A."/>
            <person name="Su J."/>
            <person name="Potnis N."/>
            <person name="Gassmann W."/>
        </authorList>
    </citation>
    <scope>NUCLEOTIDE SEQUENCE [LARGE SCALE GENOMIC DNA]</scope>
    <source>
        <strain evidence="3 4">JSKH1901</strain>
    </source>
</reference>
<proteinExistence type="predicted"/>
<gene>
    <name evidence="2" type="primary">orf137</name>
    <name evidence="3" type="ORF">R4K57_21250</name>
</gene>
<dbReference type="EMBL" id="AY928774">
    <property type="protein sequence ID" value="AAX24158.1"/>
    <property type="molecule type" value="Genomic_DNA"/>
</dbReference>
<dbReference type="EMBL" id="JAWMQI010000118">
    <property type="protein sequence ID" value="MDV7250866.1"/>
    <property type="molecule type" value="Genomic_DNA"/>
</dbReference>
<dbReference type="GeneID" id="55515403"/>
<dbReference type="EMBL" id="AY928773">
    <property type="protein sequence ID" value="AAX24150.1"/>
    <property type="molecule type" value="Genomic_DNA"/>
</dbReference>
<organism evidence="2">
    <name type="scientific">Xanthomonas hortorum pv. vitians</name>
    <dbReference type="NCBI Taxonomy" id="83224"/>
    <lineage>
        <taxon>Bacteria</taxon>
        <taxon>Pseudomonadati</taxon>
        <taxon>Pseudomonadota</taxon>
        <taxon>Gammaproteobacteria</taxon>
        <taxon>Lysobacterales</taxon>
        <taxon>Lysobacteraceae</taxon>
        <taxon>Xanthomonas</taxon>
    </lineage>
</organism>
<evidence type="ECO:0000313" key="3">
    <source>
        <dbReference type="EMBL" id="MDV7250866.1"/>
    </source>
</evidence>
<accession>Q5BMW3</accession>
<dbReference type="RefSeq" id="WP_155767665.1">
    <property type="nucleotide sequence ID" value="NZ_CP060399.1"/>
</dbReference>
<dbReference type="Proteomes" id="UP001187425">
    <property type="component" value="Unassembled WGS sequence"/>
</dbReference>
<evidence type="ECO:0000313" key="4">
    <source>
        <dbReference type="Proteomes" id="UP001187425"/>
    </source>
</evidence>
<reference evidence="2" key="1">
    <citation type="journal article" date="2005" name="Proc. Natl. Acad. Sci. U.S.A.">
        <title>Integrons in Xanthomonas: a source of species genome diversity.</title>
        <authorList>
            <person name="Gillings M.R."/>
            <person name="Holley M.P."/>
            <person name="Stokes H.W."/>
            <person name="Holmes A.J."/>
        </authorList>
    </citation>
    <scope>NUCLEOTIDE SEQUENCE</scope>
    <source>
        <strain evidence="2">DAR30526</strain>
        <strain evidence="1">DAR41335</strain>
    </source>
</reference>
<name>Q5BMW3_9XANT</name>
<protein>
    <submittedName>
        <fullName evidence="2">Uncharacterized protein orf137</fullName>
    </submittedName>
</protein>
<evidence type="ECO:0000313" key="1">
    <source>
        <dbReference type="EMBL" id="AAX24150.1"/>
    </source>
</evidence>
<dbReference type="AlphaFoldDB" id="Q5BMW3"/>
<evidence type="ECO:0000313" key="2">
    <source>
        <dbReference type="EMBL" id="AAX24158.1"/>
    </source>
</evidence>